<evidence type="ECO:0000313" key="1">
    <source>
        <dbReference type="EMBL" id="CAH2106245.1"/>
    </source>
</evidence>
<organism evidence="1 2">
    <name type="scientific">Euphydryas editha</name>
    <name type="common">Edith's checkerspot</name>
    <dbReference type="NCBI Taxonomy" id="104508"/>
    <lineage>
        <taxon>Eukaryota</taxon>
        <taxon>Metazoa</taxon>
        <taxon>Ecdysozoa</taxon>
        <taxon>Arthropoda</taxon>
        <taxon>Hexapoda</taxon>
        <taxon>Insecta</taxon>
        <taxon>Pterygota</taxon>
        <taxon>Neoptera</taxon>
        <taxon>Endopterygota</taxon>
        <taxon>Lepidoptera</taxon>
        <taxon>Glossata</taxon>
        <taxon>Ditrysia</taxon>
        <taxon>Papilionoidea</taxon>
        <taxon>Nymphalidae</taxon>
        <taxon>Nymphalinae</taxon>
        <taxon>Euphydryas</taxon>
    </lineage>
</organism>
<reference evidence="1" key="1">
    <citation type="submission" date="2022-03" db="EMBL/GenBank/DDBJ databases">
        <authorList>
            <person name="Tunstrom K."/>
        </authorList>
    </citation>
    <scope>NUCLEOTIDE SEQUENCE</scope>
</reference>
<proteinExistence type="predicted"/>
<evidence type="ECO:0000313" key="2">
    <source>
        <dbReference type="Proteomes" id="UP001153954"/>
    </source>
</evidence>
<dbReference type="Proteomes" id="UP001153954">
    <property type="component" value="Unassembled WGS sequence"/>
</dbReference>
<name>A0AAU9V655_EUPED</name>
<comment type="caution">
    <text evidence="1">The sequence shown here is derived from an EMBL/GenBank/DDBJ whole genome shotgun (WGS) entry which is preliminary data.</text>
</comment>
<gene>
    <name evidence="1" type="ORF">EEDITHA_LOCUS20406</name>
</gene>
<accession>A0AAU9V655</accession>
<dbReference type="AlphaFoldDB" id="A0AAU9V655"/>
<dbReference type="EMBL" id="CAKOGL010000029">
    <property type="protein sequence ID" value="CAH2106245.1"/>
    <property type="molecule type" value="Genomic_DNA"/>
</dbReference>
<sequence>MAPYVGRCFNPFLLTRHNRRVKVRKISKTLKVENFARCLCVSCTKRLLFESPSEANIVQSQSSQASSDYSQTTKMKLSFRKTSTNTLYRRQTYQWKNEEISNQLKEKSNNPSTSIKTMILIIAPKFWSENRLAQEFGTSRRHAKKAKQLVEQFDILTSPNPIDGRKLPTETESLVKNYLRKDISRVMPGRKDFVSIKLEDG</sequence>
<keyword evidence="2" id="KW-1185">Reference proteome</keyword>
<protein>
    <submittedName>
        <fullName evidence="1">Uncharacterized protein</fullName>
    </submittedName>
</protein>